<reference evidence="2 3" key="1">
    <citation type="submission" date="2014-04" db="EMBL/GenBank/DDBJ databases">
        <authorList>
            <consortium name="DOE Joint Genome Institute"/>
            <person name="Kuo A."/>
            <person name="Girlanda M."/>
            <person name="Perotto S."/>
            <person name="Kohler A."/>
            <person name="Nagy L.G."/>
            <person name="Floudas D."/>
            <person name="Copeland A."/>
            <person name="Barry K.W."/>
            <person name="Cichocki N."/>
            <person name="Veneault-Fourrey C."/>
            <person name="LaButti K."/>
            <person name="Lindquist E.A."/>
            <person name="Lipzen A."/>
            <person name="Lundell T."/>
            <person name="Morin E."/>
            <person name="Murat C."/>
            <person name="Sun H."/>
            <person name="Tunlid A."/>
            <person name="Henrissat B."/>
            <person name="Grigoriev I.V."/>
            <person name="Hibbett D.S."/>
            <person name="Martin F."/>
            <person name="Nordberg H.P."/>
            <person name="Cantor M.N."/>
            <person name="Hua S.X."/>
        </authorList>
    </citation>
    <scope>NUCLEOTIDE SEQUENCE [LARGE SCALE GENOMIC DNA]</scope>
    <source>
        <strain evidence="2 3">MUT 4182</strain>
    </source>
</reference>
<evidence type="ECO:0008006" key="4">
    <source>
        <dbReference type="Google" id="ProtNLM"/>
    </source>
</evidence>
<proteinExistence type="inferred from homology"/>
<evidence type="ECO:0000313" key="2">
    <source>
        <dbReference type="EMBL" id="KIO21275.1"/>
    </source>
</evidence>
<sequence>HKTGEFAALILTLLRTDLRVQTWDAPSLKIQDIKVETVSESYTNAIFFVSAPGVESPPQKVLVRIYGPSTSTLVNRANELFTLYKLSSIYRIGPRVFGTFGNGRVEEFFDSRALTVDELMVPEISRWIGRKMAELHSVNIKEVIPYGDVGPSVSVLKNIQSWLPSARDVLEALEERVVPNDHPWHGIVQTFDLNRLENEWKAYWAWLEGYEKEHGESDRVFSHNDVHCGNLLRLTTRPANRPAHHQIIVVDFETASPNPAAFDIATHFQYWTGGSMSETAPWLLRPDRYPTFEQRQNFYHAYIAPLPTAPSTPNLLLSASQLSPTPNNIAVADNNPNFKDQIDHLEGLVRAWSPASHATWALWSIVRACDQVKVIGDIGSDFHYIGWAVEHVKEFRREIAQLGLKV</sequence>
<evidence type="ECO:0000313" key="3">
    <source>
        <dbReference type="Proteomes" id="UP000054248"/>
    </source>
</evidence>
<dbReference type="AlphaFoldDB" id="A0A0C3Q044"/>
<dbReference type="GO" id="GO:0005737">
    <property type="term" value="C:cytoplasm"/>
    <property type="evidence" value="ECO:0007669"/>
    <property type="project" value="TreeGrafter"/>
</dbReference>
<dbReference type="EMBL" id="KN823143">
    <property type="protein sequence ID" value="KIO21275.1"/>
    <property type="molecule type" value="Genomic_DNA"/>
</dbReference>
<dbReference type="PANTHER" id="PTHR22603">
    <property type="entry name" value="CHOLINE/ETHANOALAMINE KINASE"/>
    <property type="match status" value="1"/>
</dbReference>
<dbReference type="OrthoDB" id="10267235at2759"/>
<gene>
    <name evidence="2" type="ORF">M407DRAFT_218954</name>
</gene>
<feature type="non-terminal residue" evidence="2">
    <location>
        <position position="1"/>
    </location>
</feature>
<protein>
    <recommendedName>
        <fullName evidence="4">Aminoglycoside phosphotransferase domain-containing protein</fullName>
    </recommendedName>
</protein>
<name>A0A0C3Q044_9AGAM</name>
<dbReference type="Gene3D" id="3.30.200.20">
    <property type="entry name" value="Phosphorylase Kinase, domain 1"/>
    <property type="match status" value="1"/>
</dbReference>
<dbReference type="PANTHER" id="PTHR22603:SF93">
    <property type="entry name" value="RE24176P"/>
    <property type="match status" value="1"/>
</dbReference>
<dbReference type="Proteomes" id="UP000054248">
    <property type="component" value="Unassembled WGS sequence"/>
</dbReference>
<comment type="similarity">
    <text evidence="1">Belongs to the choline/ethanolamine kinase family.</text>
</comment>
<dbReference type="GO" id="GO:0004305">
    <property type="term" value="F:ethanolamine kinase activity"/>
    <property type="evidence" value="ECO:0007669"/>
    <property type="project" value="TreeGrafter"/>
</dbReference>
<dbReference type="Gene3D" id="3.90.1200.10">
    <property type="match status" value="1"/>
</dbReference>
<reference evidence="3" key="2">
    <citation type="submission" date="2015-01" db="EMBL/GenBank/DDBJ databases">
        <title>Evolutionary Origins and Diversification of the Mycorrhizal Mutualists.</title>
        <authorList>
            <consortium name="DOE Joint Genome Institute"/>
            <consortium name="Mycorrhizal Genomics Consortium"/>
            <person name="Kohler A."/>
            <person name="Kuo A."/>
            <person name="Nagy L.G."/>
            <person name="Floudas D."/>
            <person name="Copeland A."/>
            <person name="Barry K.W."/>
            <person name="Cichocki N."/>
            <person name="Veneault-Fourrey C."/>
            <person name="LaButti K."/>
            <person name="Lindquist E.A."/>
            <person name="Lipzen A."/>
            <person name="Lundell T."/>
            <person name="Morin E."/>
            <person name="Murat C."/>
            <person name="Riley R."/>
            <person name="Ohm R."/>
            <person name="Sun H."/>
            <person name="Tunlid A."/>
            <person name="Henrissat B."/>
            <person name="Grigoriev I.V."/>
            <person name="Hibbett D.S."/>
            <person name="Martin F."/>
        </authorList>
    </citation>
    <scope>NUCLEOTIDE SEQUENCE [LARGE SCALE GENOMIC DNA]</scope>
    <source>
        <strain evidence="3">MUT 4182</strain>
    </source>
</reference>
<dbReference type="Pfam" id="PF01633">
    <property type="entry name" value="Choline_kinase"/>
    <property type="match status" value="1"/>
</dbReference>
<keyword evidence="3" id="KW-1185">Reference proteome</keyword>
<dbReference type="CDD" id="cd05157">
    <property type="entry name" value="ETNK_euk"/>
    <property type="match status" value="1"/>
</dbReference>
<dbReference type="InterPro" id="IPR011009">
    <property type="entry name" value="Kinase-like_dom_sf"/>
</dbReference>
<evidence type="ECO:0000256" key="1">
    <source>
        <dbReference type="ARBA" id="ARBA00038211"/>
    </source>
</evidence>
<dbReference type="SUPFAM" id="SSF56112">
    <property type="entry name" value="Protein kinase-like (PK-like)"/>
    <property type="match status" value="1"/>
</dbReference>
<organism evidence="2 3">
    <name type="scientific">Tulasnella calospora MUT 4182</name>
    <dbReference type="NCBI Taxonomy" id="1051891"/>
    <lineage>
        <taxon>Eukaryota</taxon>
        <taxon>Fungi</taxon>
        <taxon>Dikarya</taxon>
        <taxon>Basidiomycota</taxon>
        <taxon>Agaricomycotina</taxon>
        <taxon>Agaricomycetes</taxon>
        <taxon>Cantharellales</taxon>
        <taxon>Tulasnellaceae</taxon>
        <taxon>Tulasnella</taxon>
    </lineage>
</organism>
<accession>A0A0C3Q044</accession>
<dbReference type="STRING" id="1051891.A0A0C3Q044"/>
<dbReference type="GO" id="GO:0006646">
    <property type="term" value="P:phosphatidylethanolamine biosynthetic process"/>
    <property type="evidence" value="ECO:0007669"/>
    <property type="project" value="TreeGrafter"/>
</dbReference>
<dbReference type="GO" id="GO:0004103">
    <property type="term" value="F:choline kinase activity"/>
    <property type="evidence" value="ECO:0007669"/>
    <property type="project" value="TreeGrafter"/>
</dbReference>
<dbReference type="HOGENOM" id="CLU_012712_5_1_1"/>